<feature type="region of interest" description="Disordered" evidence="1">
    <location>
        <begin position="1"/>
        <end position="30"/>
    </location>
</feature>
<dbReference type="InParanoid" id="A7ER86"/>
<sequence>MCQRGLGPSMTPRKPSEKEMLPFPPEQTHGCHPDVHIQLDDPQICLRYVKGHPDSSKKRPPCRVLESRKLGNPISDKNPISITAKPHEANQGLNPRERVLIRKRGVVLKAEEAGWTVASYTSKAVIANFHQ</sequence>
<protein>
    <submittedName>
        <fullName evidence="2">Uncharacterized protein</fullName>
    </submittedName>
</protein>
<dbReference type="Proteomes" id="UP000001312">
    <property type="component" value="Unassembled WGS sequence"/>
</dbReference>
<dbReference type="GeneID" id="5487386"/>
<organism evidence="2 3">
    <name type="scientific">Sclerotinia sclerotiorum (strain ATCC 18683 / 1980 / Ss-1)</name>
    <name type="common">White mold</name>
    <name type="synonym">Whetzelinia sclerotiorum</name>
    <dbReference type="NCBI Taxonomy" id="665079"/>
    <lineage>
        <taxon>Eukaryota</taxon>
        <taxon>Fungi</taxon>
        <taxon>Dikarya</taxon>
        <taxon>Ascomycota</taxon>
        <taxon>Pezizomycotina</taxon>
        <taxon>Leotiomycetes</taxon>
        <taxon>Helotiales</taxon>
        <taxon>Sclerotiniaceae</taxon>
        <taxon>Sclerotinia</taxon>
    </lineage>
</organism>
<dbReference type="KEGG" id="ssl:SS1G_07840"/>
<reference evidence="3" key="1">
    <citation type="journal article" date="2011" name="PLoS Genet.">
        <title>Genomic analysis of the necrotrophic fungal pathogens Sclerotinia sclerotiorum and Botrytis cinerea.</title>
        <authorList>
            <person name="Amselem J."/>
            <person name="Cuomo C.A."/>
            <person name="van Kan J.A."/>
            <person name="Viaud M."/>
            <person name="Benito E.P."/>
            <person name="Couloux A."/>
            <person name="Coutinho P.M."/>
            <person name="de Vries R.P."/>
            <person name="Dyer P.S."/>
            <person name="Fillinger S."/>
            <person name="Fournier E."/>
            <person name="Gout L."/>
            <person name="Hahn M."/>
            <person name="Kohn L."/>
            <person name="Lapalu N."/>
            <person name="Plummer K.M."/>
            <person name="Pradier J.M."/>
            <person name="Quevillon E."/>
            <person name="Sharon A."/>
            <person name="Simon A."/>
            <person name="ten Have A."/>
            <person name="Tudzynski B."/>
            <person name="Tudzynski P."/>
            <person name="Wincker P."/>
            <person name="Andrew M."/>
            <person name="Anthouard V."/>
            <person name="Beever R.E."/>
            <person name="Beffa R."/>
            <person name="Benoit I."/>
            <person name="Bouzid O."/>
            <person name="Brault B."/>
            <person name="Chen Z."/>
            <person name="Choquer M."/>
            <person name="Collemare J."/>
            <person name="Cotton P."/>
            <person name="Danchin E.G."/>
            <person name="Da Silva C."/>
            <person name="Gautier A."/>
            <person name="Giraud C."/>
            <person name="Giraud T."/>
            <person name="Gonzalez C."/>
            <person name="Grossetete S."/>
            <person name="Guldener U."/>
            <person name="Henrissat B."/>
            <person name="Howlett B.J."/>
            <person name="Kodira C."/>
            <person name="Kretschmer M."/>
            <person name="Lappartient A."/>
            <person name="Leroch M."/>
            <person name="Levis C."/>
            <person name="Mauceli E."/>
            <person name="Neuveglise C."/>
            <person name="Oeser B."/>
            <person name="Pearson M."/>
            <person name="Poulain J."/>
            <person name="Poussereau N."/>
            <person name="Quesneville H."/>
            <person name="Rascle C."/>
            <person name="Schumacher J."/>
            <person name="Segurens B."/>
            <person name="Sexton A."/>
            <person name="Silva E."/>
            <person name="Sirven C."/>
            <person name="Soanes D.M."/>
            <person name="Talbot N.J."/>
            <person name="Templeton M."/>
            <person name="Yandava C."/>
            <person name="Yarden O."/>
            <person name="Zeng Q."/>
            <person name="Rollins J.A."/>
            <person name="Lebrun M.H."/>
            <person name="Dickman M."/>
        </authorList>
    </citation>
    <scope>NUCLEOTIDE SEQUENCE [LARGE SCALE GENOMIC DNA]</scope>
    <source>
        <strain evidence="3">ATCC 18683 / 1980 / Ss-1</strain>
    </source>
</reference>
<dbReference type="RefSeq" id="XP_001591214.1">
    <property type="nucleotide sequence ID" value="XM_001591164.1"/>
</dbReference>
<dbReference type="EMBL" id="CH476630">
    <property type="protein sequence ID" value="EDN91978.1"/>
    <property type="molecule type" value="Genomic_DNA"/>
</dbReference>
<name>A7ER86_SCLS1</name>
<proteinExistence type="predicted"/>
<accession>A7ER86</accession>
<evidence type="ECO:0000313" key="3">
    <source>
        <dbReference type="Proteomes" id="UP000001312"/>
    </source>
</evidence>
<keyword evidence="3" id="KW-1185">Reference proteome</keyword>
<gene>
    <name evidence="2" type="ORF">SS1G_07840</name>
</gene>
<evidence type="ECO:0000256" key="1">
    <source>
        <dbReference type="SAM" id="MobiDB-lite"/>
    </source>
</evidence>
<evidence type="ECO:0000313" key="2">
    <source>
        <dbReference type="EMBL" id="EDN91978.1"/>
    </source>
</evidence>
<dbReference type="AlphaFoldDB" id="A7ER86"/>
<feature type="region of interest" description="Disordered" evidence="1">
    <location>
        <begin position="68"/>
        <end position="94"/>
    </location>
</feature>